<keyword evidence="5" id="KW-1185">Reference proteome</keyword>
<dbReference type="EMBL" id="JAYFUH010000061">
    <property type="protein sequence ID" value="MEA5666740.1"/>
    <property type="molecule type" value="Genomic_DNA"/>
</dbReference>
<comment type="function">
    <text evidence="2">Involved in the storage or transport of lipids necessary for membrane maintenance under stressful conditions. Displays a binding preference for lysophospholipids.</text>
</comment>
<comment type="similarity">
    <text evidence="1 2">Belongs to the calycin superfamily. Lipocalin family.</text>
</comment>
<dbReference type="Proteomes" id="UP001301653">
    <property type="component" value="Unassembled WGS sequence"/>
</dbReference>
<accession>A0ABU5V2H8</accession>
<evidence type="ECO:0000256" key="2">
    <source>
        <dbReference type="PIRNR" id="PIRNR036893"/>
    </source>
</evidence>
<comment type="subunit">
    <text evidence="2">Homodimer.</text>
</comment>
<dbReference type="InterPro" id="IPR047202">
    <property type="entry name" value="Lipocalin_Blc-like_dom"/>
</dbReference>
<dbReference type="InterPro" id="IPR002446">
    <property type="entry name" value="Lipocalin_bac"/>
</dbReference>
<dbReference type="PRINTS" id="PR01171">
    <property type="entry name" value="BCTLIPOCALIN"/>
</dbReference>
<keyword evidence="2" id="KW-0998">Cell outer membrane</keyword>
<dbReference type="InterPro" id="IPR022271">
    <property type="entry name" value="Lipocalin_ApoD"/>
</dbReference>
<dbReference type="InterPro" id="IPR000566">
    <property type="entry name" value="Lipocln_cytosolic_FA-bd_dom"/>
</dbReference>
<dbReference type="CDD" id="cd19438">
    <property type="entry name" value="lipocalin_Blc-like"/>
    <property type="match status" value="1"/>
</dbReference>
<keyword evidence="2" id="KW-0446">Lipid-binding</keyword>
<reference evidence="4 5" key="1">
    <citation type="submission" date="2023-12" db="EMBL/GenBank/DDBJ databases">
        <title>Stenotrophomonas guangdongensis sp. nov., isolated from wilted pepper plants (Capsicum annuum).</title>
        <authorList>
            <person name="Qiu M."/>
            <person name="Li Y."/>
            <person name="Liu Q."/>
            <person name="Zhang X."/>
            <person name="Huang Y."/>
            <person name="Guo R."/>
            <person name="Hu M."/>
            <person name="Zhou J."/>
            <person name="Zhou X."/>
        </authorList>
    </citation>
    <scope>NUCLEOTIDE SEQUENCE [LARGE SCALE GENOMIC DNA]</scope>
    <source>
        <strain evidence="4 5">MH1</strain>
    </source>
</reference>
<dbReference type="PANTHER" id="PTHR10612:SF34">
    <property type="entry name" value="APOLIPOPROTEIN D"/>
    <property type="match status" value="1"/>
</dbReference>
<evidence type="ECO:0000256" key="1">
    <source>
        <dbReference type="ARBA" id="ARBA00006889"/>
    </source>
</evidence>
<keyword evidence="2" id="KW-0449">Lipoprotein</keyword>
<organism evidence="4 5">
    <name type="scientific">Stenotrophomonas capsici</name>
    <dbReference type="NCBI Taxonomy" id="3110230"/>
    <lineage>
        <taxon>Bacteria</taxon>
        <taxon>Pseudomonadati</taxon>
        <taxon>Pseudomonadota</taxon>
        <taxon>Gammaproteobacteria</taxon>
        <taxon>Lysobacterales</taxon>
        <taxon>Lysobacteraceae</taxon>
        <taxon>Stenotrophomonas</taxon>
    </lineage>
</organism>
<dbReference type="Gene3D" id="2.40.128.20">
    <property type="match status" value="1"/>
</dbReference>
<dbReference type="SUPFAM" id="SSF50814">
    <property type="entry name" value="Lipocalins"/>
    <property type="match status" value="1"/>
</dbReference>
<dbReference type="PIRSF" id="PIRSF036893">
    <property type="entry name" value="Lipocalin_ApoD"/>
    <property type="match status" value="1"/>
</dbReference>
<gene>
    <name evidence="4" type="ORF">VA603_04220</name>
</gene>
<comment type="caution">
    <text evidence="4">The sequence shown here is derived from an EMBL/GenBank/DDBJ whole genome shotgun (WGS) entry which is preliminary data.</text>
</comment>
<keyword evidence="2" id="KW-0472">Membrane</keyword>
<proteinExistence type="inferred from homology"/>
<evidence type="ECO:0000259" key="3">
    <source>
        <dbReference type="Pfam" id="PF08212"/>
    </source>
</evidence>
<comment type="subcellular location">
    <subcellularLocation>
        <location evidence="2">Cell outer membrane</location>
    </subcellularLocation>
</comment>
<dbReference type="InterPro" id="IPR022272">
    <property type="entry name" value="Lipocalin_CS"/>
</dbReference>
<dbReference type="RefSeq" id="WP_132863087.1">
    <property type="nucleotide sequence ID" value="NZ_JAYFUH010000061.1"/>
</dbReference>
<name>A0ABU5V2H8_9GAMM</name>
<protein>
    <recommendedName>
        <fullName evidence="2">Outer membrane lipoprotein Blc</fullName>
    </recommendedName>
</protein>
<dbReference type="PANTHER" id="PTHR10612">
    <property type="entry name" value="APOLIPOPROTEIN D"/>
    <property type="match status" value="1"/>
</dbReference>
<feature type="domain" description="Lipocalin/cytosolic fatty-acid binding" evidence="3">
    <location>
        <begin position="11"/>
        <end position="157"/>
    </location>
</feature>
<sequence length="167" mass="19152">MDTEVLSVPHLDIERYLGLWFEIARKPMRHEDVGARDITADYSLNEDGSIRVVNSCINEKRELEQSVGTARAVDESNARLEVSFLPEALQWVPFTKGDYWVLKIDADYQTALVGEPSRNYLWLLHRQGHMERSVAEEWLNVARMQGYDLSDLIWPEQSGAVYPPTSA</sequence>
<dbReference type="InterPro" id="IPR012674">
    <property type="entry name" value="Calycin"/>
</dbReference>
<evidence type="ECO:0000313" key="4">
    <source>
        <dbReference type="EMBL" id="MEA5666740.1"/>
    </source>
</evidence>
<evidence type="ECO:0000313" key="5">
    <source>
        <dbReference type="Proteomes" id="UP001301653"/>
    </source>
</evidence>
<dbReference type="PROSITE" id="PS00213">
    <property type="entry name" value="LIPOCALIN"/>
    <property type="match status" value="1"/>
</dbReference>
<dbReference type="Pfam" id="PF08212">
    <property type="entry name" value="Lipocalin_2"/>
    <property type="match status" value="1"/>
</dbReference>